<comment type="caution">
    <text evidence="5">The sequence shown here is derived from an EMBL/GenBank/DDBJ whole genome shotgun (WGS) entry which is preliminary data.</text>
</comment>
<evidence type="ECO:0000313" key="5">
    <source>
        <dbReference type="EMBL" id="KXS95720.1"/>
    </source>
</evidence>
<feature type="transmembrane region" description="Helical" evidence="2">
    <location>
        <begin position="248"/>
        <end position="271"/>
    </location>
</feature>
<keyword evidence="3" id="KW-0732">Signal</keyword>
<reference evidence="5 6" key="1">
    <citation type="submission" date="2015-07" db="EMBL/GenBank/DDBJ databases">
        <title>Comparative genomics of the Sigatoka disease complex on banana suggests a link between parallel evolutionary changes in Pseudocercospora fijiensis and Pseudocercospora eumusae and increased virulence on the banana host.</title>
        <authorList>
            <person name="Chang T.-C."/>
            <person name="Salvucci A."/>
            <person name="Crous P.W."/>
            <person name="Stergiopoulos I."/>
        </authorList>
    </citation>
    <scope>NUCLEOTIDE SEQUENCE [LARGE SCALE GENOMIC DNA]</scope>
    <source>
        <strain evidence="5 6">CBS 114824</strain>
    </source>
</reference>
<evidence type="ECO:0000256" key="3">
    <source>
        <dbReference type="SAM" id="SignalP"/>
    </source>
</evidence>
<evidence type="ECO:0000259" key="4">
    <source>
        <dbReference type="PROSITE" id="PS51212"/>
    </source>
</evidence>
<feature type="chain" id="PRO_5007806210" description="WSC domain-containing protein" evidence="3">
    <location>
        <begin position="28"/>
        <end position="416"/>
    </location>
</feature>
<feature type="signal peptide" evidence="3">
    <location>
        <begin position="1"/>
        <end position="27"/>
    </location>
</feature>
<keyword evidence="2" id="KW-0472">Membrane</keyword>
<dbReference type="InterPro" id="IPR002889">
    <property type="entry name" value="WSC_carb-bd"/>
</dbReference>
<dbReference type="Proteomes" id="UP000070133">
    <property type="component" value="Unassembled WGS sequence"/>
</dbReference>
<keyword evidence="2" id="KW-0812">Transmembrane</keyword>
<dbReference type="OrthoDB" id="2537459at2759"/>
<dbReference type="PANTHER" id="PTHR16861">
    <property type="entry name" value="GLYCOPROTEIN 38"/>
    <property type="match status" value="1"/>
</dbReference>
<feature type="region of interest" description="Disordered" evidence="1">
    <location>
        <begin position="168"/>
        <end position="195"/>
    </location>
</feature>
<dbReference type="EMBL" id="LFZN01000203">
    <property type="protein sequence ID" value="KXS95720.1"/>
    <property type="molecule type" value="Genomic_DNA"/>
</dbReference>
<feature type="domain" description="WSC" evidence="4">
    <location>
        <begin position="28"/>
        <end position="115"/>
    </location>
</feature>
<organism evidence="5 6">
    <name type="scientific">Pseudocercospora eumusae</name>
    <dbReference type="NCBI Taxonomy" id="321146"/>
    <lineage>
        <taxon>Eukaryota</taxon>
        <taxon>Fungi</taxon>
        <taxon>Dikarya</taxon>
        <taxon>Ascomycota</taxon>
        <taxon>Pezizomycotina</taxon>
        <taxon>Dothideomycetes</taxon>
        <taxon>Dothideomycetidae</taxon>
        <taxon>Mycosphaerellales</taxon>
        <taxon>Mycosphaerellaceae</taxon>
        <taxon>Pseudocercospora</taxon>
    </lineage>
</organism>
<gene>
    <name evidence="5" type="ORF">AC578_10769</name>
</gene>
<evidence type="ECO:0000313" key="6">
    <source>
        <dbReference type="Proteomes" id="UP000070133"/>
    </source>
</evidence>
<dbReference type="AlphaFoldDB" id="A0A139GZT1"/>
<keyword evidence="2" id="KW-1133">Transmembrane helix</keyword>
<name>A0A139GZT1_9PEZI</name>
<dbReference type="Pfam" id="PF01822">
    <property type="entry name" value="WSC"/>
    <property type="match status" value="1"/>
</dbReference>
<evidence type="ECO:0000256" key="2">
    <source>
        <dbReference type="SAM" id="Phobius"/>
    </source>
</evidence>
<sequence>MRLDNMLPYRALVLGLALLGVATRAAGALSQSYCSSQNTADDSTFVSNIYQSNGACFDTCKGSYAFAVVQYQSCWCSNYVPADQEDVGSCNQDCPGYPAEKCGNQESGLYGYVPLPNSPSGTAGASSASSTTPAQKSSTTAPSSTTEPQTSIVSISITVTPSQEVSVSYVTRTPTTSSNTKSSTSSPTTSSTTETPVAVVPVTSVIRTVISGAIVTQTVTSTPVAAGGANQESENLHLHRHDSLSGGAIAGIVIGVLAALALIGVGAFLLWRRKRRQDGEESGTGNTKNLGRNVSVLSKAGLLARTTGPSMGERDHDDNMYQTGQNSVRHSMMFGPGAADGVSPVSPLGSSHGSSHSRRMSKPMVYDQRLNPSALFANQEANGSRISMQDAQDYTRPLGVMNPDVRASFESRVSRA</sequence>
<protein>
    <recommendedName>
        <fullName evidence="4">WSC domain-containing protein</fullName>
    </recommendedName>
</protein>
<dbReference type="PANTHER" id="PTHR16861:SF9">
    <property type="entry name" value="CELL WALL INTEGRITY AND STRESS RESPONSE COMPONENT 1"/>
    <property type="match status" value="1"/>
</dbReference>
<dbReference type="SMART" id="SM00321">
    <property type="entry name" value="WSC"/>
    <property type="match status" value="1"/>
</dbReference>
<accession>A0A139GZT1</accession>
<feature type="compositionally biased region" description="Low complexity" evidence="1">
    <location>
        <begin position="118"/>
        <end position="152"/>
    </location>
</feature>
<dbReference type="CDD" id="cd12087">
    <property type="entry name" value="TM_EGFR-like"/>
    <property type="match status" value="1"/>
</dbReference>
<keyword evidence="6" id="KW-1185">Reference proteome</keyword>
<dbReference type="PROSITE" id="PS51212">
    <property type="entry name" value="WSC"/>
    <property type="match status" value="1"/>
</dbReference>
<evidence type="ECO:0000256" key="1">
    <source>
        <dbReference type="SAM" id="MobiDB-lite"/>
    </source>
</evidence>
<feature type="region of interest" description="Disordered" evidence="1">
    <location>
        <begin position="113"/>
        <end position="152"/>
    </location>
</feature>
<feature type="compositionally biased region" description="Low complexity" evidence="1">
    <location>
        <begin position="170"/>
        <end position="195"/>
    </location>
</feature>
<proteinExistence type="predicted"/>
<dbReference type="STRING" id="321146.A0A139GZT1"/>